<dbReference type="InterPro" id="IPR002028">
    <property type="entry name" value="Trp_synthase_suA"/>
</dbReference>
<comment type="pathway">
    <text evidence="1">Amino-acid biosynthesis; L-tryptophan biosynthesis; L-tryptophan from chorismate: step 5/5.</text>
</comment>
<comment type="subunit">
    <text evidence="2">Tetramer of two alpha and two beta chains.</text>
</comment>
<keyword evidence="7" id="KW-0456">Lyase</keyword>
<dbReference type="SUPFAM" id="SSF51366">
    <property type="entry name" value="Ribulose-phoshate binding barrel"/>
    <property type="match status" value="1"/>
</dbReference>
<dbReference type="EMBL" id="MU071371">
    <property type="protein sequence ID" value="KAF5826099.1"/>
    <property type="molecule type" value="Genomic_DNA"/>
</dbReference>
<sequence>DRMAAIAKKSQGFVYLVSVTGVTGVQDQLQSRVGDLVNMLHTVTDKPVAVGFGVSKQEHAKQIISWGAEGVICGSALVKLLAEGEPAEGLRSMEKLARELRGAIP</sequence>
<evidence type="ECO:0000256" key="3">
    <source>
        <dbReference type="ARBA" id="ARBA00012043"/>
    </source>
</evidence>
<feature type="non-terminal residue" evidence="10">
    <location>
        <position position="1"/>
    </location>
</feature>
<comment type="caution">
    <text evidence="10">The sequence shown here is derived from an EMBL/GenBank/DDBJ whole genome shotgun (WGS) entry which is preliminary data.</text>
</comment>
<comment type="catalytic activity">
    <reaction evidence="8">
        <text>(1S,2R)-1-C-(indol-3-yl)glycerol 3-phosphate + L-serine = D-glyceraldehyde 3-phosphate + L-tryptophan + H2O</text>
        <dbReference type="Rhea" id="RHEA:10532"/>
        <dbReference type="ChEBI" id="CHEBI:15377"/>
        <dbReference type="ChEBI" id="CHEBI:33384"/>
        <dbReference type="ChEBI" id="CHEBI:57912"/>
        <dbReference type="ChEBI" id="CHEBI:58866"/>
        <dbReference type="ChEBI" id="CHEBI:59776"/>
        <dbReference type="EC" id="4.2.1.20"/>
    </reaction>
</comment>
<keyword evidence="5" id="KW-0822">Tryptophan biosynthesis</keyword>
<organism evidence="10 11">
    <name type="scientific">Dunaliella salina</name>
    <name type="common">Green alga</name>
    <name type="synonym">Protococcus salinus</name>
    <dbReference type="NCBI Taxonomy" id="3046"/>
    <lineage>
        <taxon>Eukaryota</taxon>
        <taxon>Viridiplantae</taxon>
        <taxon>Chlorophyta</taxon>
        <taxon>core chlorophytes</taxon>
        <taxon>Chlorophyceae</taxon>
        <taxon>CS clade</taxon>
        <taxon>Chlamydomonadales</taxon>
        <taxon>Dunaliellaceae</taxon>
        <taxon>Dunaliella</taxon>
    </lineage>
</organism>
<dbReference type="InterPro" id="IPR013785">
    <property type="entry name" value="Aldolase_TIM"/>
</dbReference>
<keyword evidence="11" id="KW-1185">Reference proteome</keyword>
<dbReference type="CDD" id="cd04724">
    <property type="entry name" value="Tryptophan_synthase_alpha"/>
    <property type="match status" value="1"/>
</dbReference>
<reference evidence="10" key="1">
    <citation type="submission" date="2017-08" db="EMBL/GenBank/DDBJ databases">
        <authorList>
            <person name="Polle J.E."/>
            <person name="Barry K."/>
            <person name="Cushman J."/>
            <person name="Schmutz J."/>
            <person name="Tran D."/>
            <person name="Hathwaick L.T."/>
            <person name="Yim W.C."/>
            <person name="Jenkins J."/>
            <person name="Mckie-Krisberg Z.M."/>
            <person name="Prochnik S."/>
            <person name="Lindquist E."/>
            <person name="Dockter R.B."/>
            <person name="Adam C."/>
            <person name="Molina H."/>
            <person name="Bunkerborg J."/>
            <person name="Jin E."/>
            <person name="Buchheim M."/>
            <person name="Magnuson J."/>
        </authorList>
    </citation>
    <scope>NUCLEOTIDE SEQUENCE</scope>
    <source>
        <strain evidence="10">CCAP 19/18</strain>
    </source>
</reference>
<evidence type="ECO:0000256" key="5">
    <source>
        <dbReference type="ARBA" id="ARBA00022822"/>
    </source>
</evidence>
<evidence type="ECO:0000256" key="4">
    <source>
        <dbReference type="ARBA" id="ARBA00022605"/>
    </source>
</evidence>
<dbReference type="Pfam" id="PF00290">
    <property type="entry name" value="Trp_syntA"/>
    <property type="match status" value="1"/>
</dbReference>
<accession>A0ABQ7FUK9</accession>
<protein>
    <recommendedName>
        <fullName evidence="3">tryptophan synthase</fullName>
        <ecNumber evidence="3">4.2.1.20</ecNumber>
    </recommendedName>
</protein>
<evidence type="ECO:0000313" key="10">
    <source>
        <dbReference type="EMBL" id="KAF5826099.1"/>
    </source>
</evidence>
<keyword evidence="4" id="KW-0028">Amino-acid biosynthesis</keyword>
<gene>
    <name evidence="10" type="ORF">DUNSADRAFT_4852</name>
</gene>
<evidence type="ECO:0000256" key="9">
    <source>
        <dbReference type="RuleBase" id="RU003662"/>
    </source>
</evidence>
<evidence type="ECO:0000313" key="11">
    <source>
        <dbReference type="Proteomes" id="UP000815325"/>
    </source>
</evidence>
<dbReference type="PANTHER" id="PTHR43406">
    <property type="entry name" value="TRYPTOPHAN SYNTHASE, ALPHA CHAIN"/>
    <property type="match status" value="1"/>
</dbReference>
<dbReference type="InterPro" id="IPR011060">
    <property type="entry name" value="RibuloseP-bd_barrel"/>
</dbReference>
<dbReference type="Gene3D" id="3.20.20.70">
    <property type="entry name" value="Aldolase class I"/>
    <property type="match status" value="1"/>
</dbReference>
<evidence type="ECO:0000256" key="8">
    <source>
        <dbReference type="ARBA" id="ARBA00049047"/>
    </source>
</evidence>
<evidence type="ECO:0000256" key="2">
    <source>
        <dbReference type="ARBA" id="ARBA00011270"/>
    </source>
</evidence>
<evidence type="ECO:0000256" key="6">
    <source>
        <dbReference type="ARBA" id="ARBA00023141"/>
    </source>
</evidence>
<evidence type="ECO:0000256" key="7">
    <source>
        <dbReference type="ARBA" id="ARBA00023239"/>
    </source>
</evidence>
<evidence type="ECO:0000256" key="1">
    <source>
        <dbReference type="ARBA" id="ARBA00004733"/>
    </source>
</evidence>
<dbReference type="EC" id="4.2.1.20" evidence="3"/>
<dbReference type="Proteomes" id="UP000815325">
    <property type="component" value="Unassembled WGS sequence"/>
</dbReference>
<name>A0ABQ7FUK9_DUNSA</name>
<dbReference type="PANTHER" id="PTHR43406:SF1">
    <property type="entry name" value="TRYPTOPHAN SYNTHASE ALPHA CHAIN, CHLOROPLASTIC"/>
    <property type="match status" value="1"/>
</dbReference>
<proteinExistence type="inferred from homology"/>
<comment type="similarity">
    <text evidence="9">Belongs to the TrpA family.</text>
</comment>
<dbReference type="NCBIfam" id="TIGR00262">
    <property type="entry name" value="trpA"/>
    <property type="match status" value="1"/>
</dbReference>
<keyword evidence="6" id="KW-0057">Aromatic amino acid biosynthesis</keyword>